<name>A0ABV3IWC2_9ACTN</name>
<keyword evidence="2" id="KW-1185">Reference proteome</keyword>
<evidence type="ECO:0000313" key="1">
    <source>
        <dbReference type="EMBL" id="MEV4924771.1"/>
    </source>
</evidence>
<comment type="caution">
    <text evidence="1">The sequence shown here is derived from an EMBL/GenBank/DDBJ whole genome shotgun (WGS) entry which is preliminary data.</text>
</comment>
<organism evidence="1 2">
    <name type="scientific">Streptomyces roseoverticillatus</name>
    <dbReference type="NCBI Taxonomy" id="66429"/>
    <lineage>
        <taxon>Bacteria</taxon>
        <taxon>Bacillati</taxon>
        <taxon>Actinomycetota</taxon>
        <taxon>Actinomycetes</taxon>
        <taxon>Kitasatosporales</taxon>
        <taxon>Streptomycetaceae</taxon>
        <taxon>Streptomyces</taxon>
    </lineage>
</organism>
<sequence length="173" mass="19645">MNDTGVSLGPLERIDGRWVVGESRKPGGTWLEFRAEGLYQHARDSEGQLIPWSRIMILGRCTIGAKYPRDSYGVKALLDALPGPWRGHGRGYLHMTLRHPYEDWQAPFNLHPRWYSPTELELFQELLAQTNAAGETHRLGDADWLSRTVEGLAGQRPWTAWKIRDAVKEARGA</sequence>
<proteinExistence type="predicted"/>
<gene>
    <name evidence="1" type="ORF">AB0L03_18320</name>
</gene>
<protein>
    <submittedName>
        <fullName evidence="1">Uncharacterized protein</fullName>
    </submittedName>
</protein>
<accession>A0ABV3IWC2</accession>
<evidence type="ECO:0000313" key="2">
    <source>
        <dbReference type="Proteomes" id="UP001552479"/>
    </source>
</evidence>
<dbReference type="Proteomes" id="UP001552479">
    <property type="component" value="Unassembled WGS sequence"/>
</dbReference>
<reference evidence="1 2" key="1">
    <citation type="submission" date="2024-06" db="EMBL/GenBank/DDBJ databases">
        <title>The Natural Products Discovery Center: Release of the First 8490 Sequenced Strains for Exploring Actinobacteria Biosynthetic Diversity.</title>
        <authorList>
            <person name="Kalkreuter E."/>
            <person name="Kautsar S.A."/>
            <person name="Yang D."/>
            <person name="Bader C.D."/>
            <person name="Teijaro C.N."/>
            <person name="Fluegel L."/>
            <person name="Davis C.M."/>
            <person name="Simpson J.R."/>
            <person name="Lauterbach L."/>
            <person name="Steele A.D."/>
            <person name="Gui C."/>
            <person name="Meng S."/>
            <person name="Li G."/>
            <person name="Viehrig K."/>
            <person name="Ye F."/>
            <person name="Su P."/>
            <person name="Kiefer A.F."/>
            <person name="Nichols A."/>
            <person name="Cepeda A.J."/>
            <person name="Yan W."/>
            <person name="Fan B."/>
            <person name="Jiang Y."/>
            <person name="Adhikari A."/>
            <person name="Zheng C.-J."/>
            <person name="Schuster L."/>
            <person name="Cowan T.M."/>
            <person name="Smanski M.J."/>
            <person name="Chevrette M.G."/>
            <person name="De Carvalho L.P.S."/>
            <person name="Shen B."/>
        </authorList>
    </citation>
    <scope>NUCLEOTIDE SEQUENCE [LARGE SCALE GENOMIC DNA]</scope>
    <source>
        <strain evidence="1 2">NPDC053791</strain>
    </source>
</reference>
<dbReference type="EMBL" id="JBFASG010000017">
    <property type="protein sequence ID" value="MEV4924771.1"/>
    <property type="molecule type" value="Genomic_DNA"/>
</dbReference>
<dbReference type="RefSeq" id="WP_366088658.1">
    <property type="nucleotide sequence ID" value="NZ_JBFASG010000017.1"/>
</dbReference>